<name>A0A9W8LE61_9FUNG</name>
<dbReference type="AlphaFoldDB" id="A0A9W8LE61"/>
<reference evidence="2" key="1">
    <citation type="submission" date="2022-07" db="EMBL/GenBank/DDBJ databases">
        <title>Phylogenomic reconstructions and comparative analyses of Kickxellomycotina fungi.</title>
        <authorList>
            <person name="Reynolds N.K."/>
            <person name="Stajich J.E."/>
            <person name="Barry K."/>
            <person name="Grigoriev I.V."/>
            <person name="Crous P."/>
            <person name="Smith M.E."/>
        </authorList>
    </citation>
    <scope>NUCLEOTIDE SEQUENCE</scope>
    <source>
        <strain evidence="2">NBRC 105414</strain>
    </source>
</reference>
<comment type="caution">
    <text evidence="2">The sequence shown here is derived from an EMBL/GenBank/DDBJ whole genome shotgun (WGS) entry which is preliminary data.</text>
</comment>
<proteinExistence type="predicted"/>
<dbReference type="Proteomes" id="UP001140217">
    <property type="component" value="Unassembled WGS sequence"/>
</dbReference>
<keyword evidence="3" id="KW-1185">Reference proteome</keyword>
<evidence type="ECO:0000313" key="2">
    <source>
        <dbReference type="EMBL" id="KAJ2776732.1"/>
    </source>
</evidence>
<accession>A0A9W8LE61</accession>
<dbReference type="EMBL" id="JANBUL010000338">
    <property type="protein sequence ID" value="KAJ2776732.1"/>
    <property type="molecule type" value="Genomic_DNA"/>
</dbReference>
<dbReference type="OrthoDB" id="5591801at2759"/>
<evidence type="ECO:0000256" key="1">
    <source>
        <dbReference type="SAM" id="MobiDB-lite"/>
    </source>
</evidence>
<feature type="compositionally biased region" description="Acidic residues" evidence="1">
    <location>
        <begin position="143"/>
        <end position="160"/>
    </location>
</feature>
<protein>
    <submittedName>
        <fullName evidence="2">Uncharacterized protein</fullName>
    </submittedName>
</protein>
<feature type="region of interest" description="Disordered" evidence="1">
    <location>
        <begin position="127"/>
        <end position="170"/>
    </location>
</feature>
<gene>
    <name evidence="2" type="ORF">H4R18_005518</name>
</gene>
<sequence length="170" mass="18571">MPTTPLPAPLRKRSEQYAKNITKRGHVKKSLNPVVEQRLEAERLRKKGLRTNQPAVLGPAARRAVVALLVITLGSALYQIVQPLIAVRRSPAPPKGAADLTRDQQARAAQAVLQELNRKAAEKYLRTAKDYRPPQVVLKADNGDGDDDGDDDDNDNDNDSEAVPVMAPLA</sequence>
<organism evidence="2 3">
    <name type="scientific">Coemansia javaensis</name>
    <dbReference type="NCBI Taxonomy" id="2761396"/>
    <lineage>
        <taxon>Eukaryota</taxon>
        <taxon>Fungi</taxon>
        <taxon>Fungi incertae sedis</taxon>
        <taxon>Zoopagomycota</taxon>
        <taxon>Kickxellomycotina</taxon>
        <taxon>Kickxellomycetes</taxon>
        <taxon>Kickxellales</taxon>
        <taxon>Kickxellaceae</taxon>
        <taxon>Coemansia</taxon>
    </lineage>
</organism>
<evidence type="ECO:0000313" key="3">
    <source>
        <dbReference type="Proteomes" id="UP001140217"/>
    </source>
</evidence>